<proteinExistence type="inferred from homology"/>
<evidence type="ECO:0000313" key="3">
    <source>
        <dbReference type="EMBL" id="CAG9187654.1"/>
    </source>
</evidence>
<dbReference type="PANTHER" id="PTHR42928">
    <property type="entry name" value="TRICARBOXYLATE-BINDING PROTEIN"/>
    <property type="match status" value="1"/>
</dbReference>
<name>A0ABM8Y4E0_9BURK</name>
<dbReference type="Proteomes" id="UP000701702">
    <property type="component" value="Unassembled WGS sequence"/>
</dbReference>
<dbReference type="InterPro" id="IPR005064">
    <property type="entry name" value="BUG"/>
</dbReference>
<gene>
    <name evidence="3" type="ORF">LMG23994_07099</name>
</gene>
<feature type="chain" id="PRO_5047121923" description="Twin-arginine translocation pathway signal" evidence="2">
    <location>
        <begin position="27"/>
        <end position="322"/>
    </location>
</feature>
<dbReference type="EMBL" id="CAJZAF010000089">
    <property type="protein sequence ID" value="CAG9187654.1"/>
    <property type="molecule type" value="Genomic_DNA"/>
</dbReference>
<keyword evidence="2" id="KW-0732">Signal</keyword>
<accession>A0ABM8Y4E0</accession>
<dbReference type="RefSeq" id="WP_224011142.1">
    <property type="nucleotide sequence ID" value="NZ_CAJZAF010000089.1"/>
</dbReference>
<reference evidence="3 4" key="1">
    <citation type="submission" date="2021-08" db="EMBL/GenBank/DDBJ databases">
        <authorList>
            <person name="Peeters C."/>
        </authorList>
    </citation>
    <scope>NUCLEOTIDE SEQUENCE [LARGE SCALE GENOMIC DNA]</scope>
    <source>
        <strain evidence="3 4">LMG 23994</strain>
    </source>
</reference>
<evidence type="ECO:0000256" key="2">
    <source>
        <dbReference type="SAM" id="SignalP"/>
    </source>
</evidence>
<dbReference type="InterPro" id="IPR042100">
    <property type="entry name" value="Bug_dom1"/>
</dbReference>
<dbReference type="CDD" id="cd07012">
    <property type="entry name" value="PBP2_Bug_TTT"/>
    <property type="match status" value="1"/>
</dbReference>
<feature type="signal peptide" evidence="2">
    <location>
        <begin position="1"/>
        <end position="26"/>
    </location>
</feature>
<organism evidence="3 4">
    <name type="scientific">Cupriavidus pinatubonensis</name>
    <dbReference type="NCBI Taxonomy" id="248026"/>
    <lineage>
        <taxon>Bacteria</taxon>
        <taxon>Pseudomonadati</taxon>
        <taxon>Pseudomonadota</taxon>
        <taxon>Betaproteobacteria</taxon>
        <taxon>Burkholderiales</taxon>
        <taxon>Burkholderiaceae</taxon>
        <taxon>Cupriavidus</taxon>
    </lineage>
</organism>
<keyword evidence="4" id="KW-1185">Reference proteome</keyword>
<evidence type="ECO:0000313" key="4">
    <source>
        <dbReference type="Proteomes" id="UP000701702"/>
    </source>
</evidence>
<evidence type="ECO:0008006" key="5">
    <source>
        <dbReference type="Google" id="ProtNLM"/>
    </source>
</evidence>
<dbReference type="PANTHER" id="PTHR42928:SF5">
    <property type="entry name" value="BLR1237 PROTEIN"/>
    <property type="match status" value="1"/>
</dbReference>
<dbReference type="SUPFAM" id="SSF53850">
    <property type="entry name" value="Periplasmic binding protein-like II"/>
    <property type="match status" value="1"/>
</dbReference>
<comment type="similarity">
    <text evidence="1">Belongs to the UPF0065 (bug) family.</text>
</comment>
<dbReference type="PIRSF" id="PIRSF017082">
    <property type="entry name" value="YflP"/>
    <property type="match status" value="1"/>
</dbReference>
<comment type="caution">
    <text evidence="3">The sequence shown here is derived from an EMBL/GenBank/DDBJ whole genome shotgun (WGS) entry which is preliminary data.</text>
</comment>
<evidence type="ECO:0000256" key="1">
    <source>
        <dbReference type="ARBA" id="ARBA00006987"/>
    </source>
</evidence>
<dbReference type="Gene3D" id="3.40.190.10">
    <property type="entry name" value="Periplasmic binding protein-like II"/>
    <property type="match status" value="1"/>
</dbReference>
<dbReference type="Pfam" id="PF03401">
    <property type="entry name" value="TctC"/>
    <property type="match status" value="1"/>
</dbReference>
<dbReference type="Gene3D" id="3.40.190.150">
    <property type="entry name" value="Bordetella uptake gene, domain 1"/>
    <property type="match status" value="1"/>
</dbReference>
<protein>
    <recommendedName>
        <fullName evidence="5">Twin-arginine translocation pathway signal</fullName>
    </recommendedName>
</protein>
<sequence length="322" mass="34341">MNKRTSLRLAGAAALLLLALPFSAGAYPDKAIRLVVSFPPGSGADTTARYVAQKLGERLGKPVVVENRPGANSFIAAQAVASADADGHTIFLASNSPMATNVAVFKRLPYDPVKDFAPVARLSSGVMAVVVPASSDVKTIDELATRSRAQPDVLNYGAGAASYQIAAELFLHLAGGHATSVPYKGVAPALSDLAGGQLDFAFADLGAVIPFLQSGKVRMLAVSGDRRFDAFPKVPTLQESGFGDYYMVNWTGAFVPVRTPASVIDLLSKQLQAIYRLPETAVKVRQSYGEPFVGDANELRRFQLEEISRWERAARQAGMQKQ</sequence>